<dbReference type="InParanoid" id="A0A7N4Q1H3"/>
<dbReference type="GeneID" id="111718887"/>
<dbReference type="PANTHER" id="PTHR22802">
    <property type="entry name" value="C-TYPE LECTIN SUPERFAMILY MEMBER"/>
    <property type="match status" value="1"/>
</dbReference>
<evidence type="ECO:0000313" key="3">
    <source>
        <dbReference type="Ensembl" id="ENSSHAP00000045835.1"/>
    </source>
</evidence>
<dbReference type="PANTHER" id="PTHR22802:SF14">
    <property type="entry name" value="C-TYPE LECTIN DOMAIN FAMILY 4 MEMBER K"/>
    <property type="match status" value="1"/>
</dbReference>
<evidence type="ECO:0000259" key="2">
    <source>
        <dbReference type="PROSITE" id="PS50041"/>
    </source>
</evidence>
<dbReference type="Ensembl" id="ENSSHAT00000049513.1">
    <property type="protein sequence ID" value="ENSSHAP00000045835.1"/>
    <property type="gene ID" value="ENSSHAG00000027961.1"/>
</dbReference>
<dbReference type="InterPro" id="IPR001304">
    <property type="entry name" value="C-type_lectin-like"/>
</dbReference>
<feature type="domain" description="C-type lectin" evidence="2">
    <location>
        <begin position="73"/>
        <end position="189"/>
    </location>
</feature>
<dbReference type="KEGG" id="shr:111718887"/>
<dbReference type="SUPFAM" id="SSF56436">
    <property type="entry name" value="C-type lectin-like"/>
    <property type="match status" value="1"/>
</dbReference>
<name>A0A7N4Q1H3_SARHA</name>
<dbReference type="InterPro" id="IPR016187">
    <property type="entry name" value="CTDL_fold"/>
</dbReference>
<dbReference type="GeneTree" id="ENSGT00940000161863"/>
<gene>
    <name evidence="3" type="primary">LOC111718887</name>
</gene>
<proteinExistence type="predicted"/>
<dbReference type="Proteomes" id="UP000007648">
    <property type="component" value="Unassembled WGS sequence"/>
</dbReference>
<accession>A0A7N4Q1H3</accession>
<dbReference type="Gene3D" id="3.10.100.10">
    <property type="entry name" value="Mannose-Binding Protein A, subunit A"/>
    <property type="match status" value="1"/>
</dbReference>
<keyword evidence="1" id="KW-1133">Transmembrane helix</keyword>
<reference evidence="3" key="3">
    <citation type="submission" date="2025-09" db="UniProtKB">
        <authorList>
            <consortium name="Ensembl"/>
        </authorList>
    </citation>
    <scope>IDENTIFICATION</scope>
</reference>
<dbReference type="InterPro" id="IPR051004">
    <property type="entry name" value="DC-SIGN_domain-containing"/>
</dbReference>
<organism evidence="3 4">
    <name type="scientific">Sarcophilus harrisii</name>
    <name type="common">Tasmanian devil</name>
    <name type="synonym">Sarcophilus laniarius</name>
    <dbReference type="NCBI Taxonomy" id="9305"/>
    <lineage>
        <taxon>Eukaryota</taxon>
        <taxon>Metazoa</taxon>
        <taxon>Chordata</taxon>
        <taxon>Craniata</taxon>
        <taxon>Vertebrata</taxon>
        <taxon>Euteleostomi</taxon>
        <taxon>Mammalia</taxon>
        <taxon>Metatheria</taxon>
        <taxon>Dasyuromorphia</taxon>
        <taxon>Dasyuridae</taxon>
        <taxon>Sarcophilus</taxon>
    </lineage>
</organism>
<keyword evidence="1" id="KW-0472">Membrane</keyword>
<dbReference type="Pfam" id="PF00059">
    <property type="entry name" value="Lectin_C"/>
    <property type="match status" value="1"/>
</dbReference>
<feature type="transmembrane region" description="Helical" evidence="1">
    <location>
        <begin position="12"/>
        <end position="38"/>
    </location>
</feature>
<dbReference type="AlphaFoldDB" id="A0A7N4Q1H3"/>
<dbReference type="RefSeq" id="XP_023351397.1">
    <property type="nucleotide sequence ID" value="XM_023495629.2"/>
</dbReference>
<keyword evidence="1" id="KW-0812">Transmembrane</keyword>
<sequence length="201" mass="23054">MAPQTERGFRKLRIIQTVLSLLVLALATALKVVVILYLQGKNDQLERAKVSNTALQLQNQILIQRISERDIVHGENLYYFSCGKRSWEAAEQFCVSRGSHLTSVTSVEEQNFLYKKANGTYYWIGLSNQNDSGWQWTDGTPYNEAKSKEFWAIGKPSSDNDNNCVHFWANTQKSWNNFLCIFSSQFICKWSCESSGMCRNI</sequence>
<keyword evidence="4" id="KW-1185">Reference proteome</keyword>
<evidence type="ECO:0000256" key="1">
    <source>
        <dbReference type="SAM" id="Phobius"/>
    </source>
</evidence>
<evidence type="ECO:0000313" key="4">
    <source>
        <dbReference type="Proteomes" id="UP000007648"/>
    </source>
</evidence>
<dbReference type="PROSITE" id="PS50041">
    <property type="entry name" value="C_TYPE_LECTIN_2"/>
    <property type="match status" value="1"/>
</dbReference>
<reference evidence="3 4" key="1">
    <citation type="journal article" date="2011" name="Proc. Natl. Acad. Sci. U.S.A.">
        <title>Genetic diversity and population structure of the endangered marsupial Sarcophilus harrisii (Tasmanian devil).</title>
        <authorList>
            <person name="Miller W."/>
            <person name="Hayes V.M."/>
            <person name="Ratan A."/>
            <person name="Petersen D.C."/>
            <person name="Wittekindt N.E."/>
            <person name="Miller J."/>
            <person name="Walenz B."/>
            <person name="Knight J."/>
            <person name="Qi J."/>
            <person name="Zhao F."/>
            <person name="Wang Q."/>
            <person name="Bedoya-Reina O.C."/>
            <person name="Katiyar N."/>
            <person name="Tomsho L.P."/>
            <person name="Kasson L.M."/>
            <person name="Hardie R.A."/>
            <person name="Woodbridge P."/>
            <person name="Tindall E.A."/>
            <person name="Bertelsen M.F."/>
            <person name="Dixon D."/>
            <person name="Pyecroft S."/>
            <person name="Helgen K.M."/>
            <person name="Lesk A.M."/>
            <person name="Pringle T.H."/>
            <person name="Patterson N."/>
            <person name="Zhang Y."/>
            <person name="Kreiss A."/>
            <person name="Woods G.M."/>
            <person name="Jones M.E."/>
            <person name="Schuster S.C."/>
        </authorList>
    </citation>
    <scope>NUCLEOTIDE SEQUENCE [LARGE SCALE GENOMIC DNA]</scope>
</reference>
<dbReference type="OrthoDB" id="9450319at2759"/>
<protein>
    <recommendedName>
        <fullName evidence="2">C-type lectin domain-containing protein</fullName>
    </recommendedName>
</protein>
<reference evidence="3" key="2">
    <citation type="submission" date="2025-08" db="UniProtKB">
        <authorList>
            <consortium name="Ensembl"/>
        </authorList>
    </citation>
    <scope>IDENTIFICATION</scope>
</reference>
<dbReference type="InterPro" id="IPR016186">
    <property type="entry name" value="C-type_lectin-like/link_sf"/>
</dbReference>
<dbReference type="SMART" id="SM00034">
    <property type="entry name" value="CLECT"/>
    <property type="match status" value="1"/>
</dbReference>